<accession>A0A1K2HZF2</accession>
<evidence type="ECO:0000313" key="3">
    <source>
        <dbReference type="Proteomes" id="UP000183447"/>
    </source>
</evidence>
<reference evidence="2 3" key="1">
    <citation type="submission" date="2016-11" db="EMBL/GenBank/DDBJ databases">
        <authorList>
            <person name="Jaros S."/>
            <person name="Januszkiewicz K."/>
            <person name="Wedrychowicz H."/>
        </authorList>
    </citation>
    <scope>NUCLEOTIDE SEQUENCE [LARGE SCALE GENOMIC DNA]</scope>
    <source>
        <strain evidence="2 3">ATCC 23634</strain>
    </source>
</reference>
<evidence type="ECO:0000259" key="1">
    <source>
        <dbReference type="Pfam" id="PF00149"/>
    </source>
</evidence>
<sequence length="275" mass="30206">MTQFRIAQISDTHLSRQKNQFVGNFEVAAERIATQRPDLVVHSGDIAVEATQRPDDLAFANELMAGLVAPYRAIAGNHDIGDNPGDGGYMPKKPVNDDFIAGYEALFGPSQWQIDAAGWCILGLNAELFLSGLAGEASQERWLDETLSQSGGKPVAIFCHKPLFLAQVEEPADVPYRYVPMAPRRKLAEMMAKADVRLFACGHVHQSRDHVVDGIRHVWGPATAFTLPDAVQPRVGTKRCGMVEYVFTHDGVTVETVFPDAMVQHDYDAVRAAYA</sequence>
<dbReference type="RefSeq" id="WP_072343828.1">
    <property type="nucleotide sequence ID" value="NZ_FPKU01000002.1"/>
</dbReference>
<organism evidence="2 3">
    <name type="scientific">Devosia enhydra</name>
    <dbReference type="NCBI Taxonomy" id="665118"/>
    <lineage>
        <taxon>Bacteria</taxon>
        <taxon>Pseudomonadati</taxon>
        <taxon>Pseudomonadota</taxon>
        <taxon>Alphaproteobacteria</taxon>
        <taxon>Hyphomicrobiales</taxon>
        <taxon>Devosiaceae</taxon>
        <taxon>Devosia</taxon>
    </lineage>
</organism>
<dbReference type="PANTHER" id="PTHR43143">
    <property type="entry name" value="METALLOPHOSPHOESTERASE, CALCINEURIN SUPERFAMILY"/>
    <property type="match status" value="1"/>
</dbReference>
<dbReference type="InterPro" id="IPR051918">
    <property type="entry name" value="STPP_CPPED1"/>
</dbReference>
<dbReference type="Pfam" id="PF00149">
    <property type="entry name" value="Metallophos"/>
    <property type="match status" value="1"/>
</dbReference>
<evidence type="ECO:0000313" key="2">
    <source>
        <dbReference type="EMBL" id="SFZ85506.1"/>
    </source>
</evidence>
<feature type="domain" description="Calcineurin-like phosphoesterase" evidence="1">
    <location>
        <begin position="4"/>
        <end position="206"/>
    </location>
</feature>
<proteinExistence type="predicted"/>
<dbReference type="Proteomes" id="UP000183447">
    <property type="component" value="Unassembled WGS sequence"/>
</dbReference>
<name>A0A1K2HZF2_9HYPH</name>
<dbReference type="InterPro" id="IPR004843">
    <property type="entry name" value="Calcineurin-like_PHP"/>
</dbReference>
<dbReference type="PANTHER" id="PTHR43143:SF1">
    <property type="entry name" value="SERINE_THREONINE-PROTEIN PHOSPHATASE CPPED1"/>
    <property type="match status" value="1"/>
</dbReference>
<gene>
    <name evidence="2" type="ORF">SAMN02983003_2671</name>
</gene>
<dbReference type="SUPFAM" id="SSF56300">
    <property type="entry name" value="Metallo-dependent phosphatases"/>
    <property type="match status" value="1"/>
</dbReference>
<dbReference type="InterPro" id="IPR029052">
    <property type="entry name" value="Metallo-depent_PP-like"/>
</dbReference>
<dbReference type="EMBL" id="FPKU01000002">
    <property type="protein sequence ID" value="SFZ85506.1"/>
    <property type="molecule type" value="Genomic_DNA"/>
</dbReference>
<protein>
    <submittedName>
        <fullName evidence="2">3',5'-cyclic AMP phosphodiesterase CpdA</fullName>
    </submittedName>
</protein>
<dbReference type="AlphaFoldDB" id="A0A1K2HZF2"/>
<dbReference type="Gene3D" id="3.60.21.10">
    <property type="match status" value="1"/>
</dbReference>
<dbReference type="GO" id="GO:0016787">
    <property type="term" value="F:hydrolase activity"/>
    <property type="evidence" value="ECO:0007669"/>
    <property type="project" value="InterPro"/>
</dbReference>
<keyword evidence="3" id="KW-1185">Reference proteome</keyword>
<dbReference type="OrthoDB" id="651281at2"/>
<dbReference type="STRING" id="665118.SAMN02983003_2671"/>